<comment type="similarity">
    <text evidence="1">Belongs to the glycosyl hydrolase 16 family.</text>
</comment>
<organism evidence="3 4">
    <name type="scientific">Prototheca wickerhamii</name>
    <dbReference type="NCBI Taxonomy" id="3111"/>
    <lineage>
        <taxon>Eukaryota</taxon>
        <taxon>Viridiplantae</taxon>
        <taxon>Chlorophyta</taxon>
        <taxon>core chlorophytes</taxon>
        <taxon>Trebouxiophyceae</taxon>
        <taxon>Chlorellales</taxon>
        <taxon>Chlorellaceae</taxon>
        <taxon>Prototheca</taxon>
    </lineage>
</organism>
<gene>
    <name evidence="3" type="ORF">QBZ16_003157</name>
</gene>
<protein>
    <recommendedName>
        <fullName evidence="2">GH16 domain-containing protein</fullName>
    </recommendedName>
</protein>
<dbReference type="Proteomes" id="UP001255856">
    <property type="component" value="Unassembled WGS sequence"/>
</dbReference>
<dbReference type="PROSITE" id="PS51762">
    <property type="entry name" value="GH16_2"/>
    <property type="match status" value="1"/>
</dbReference>
<keyword evidence="4" id="KW-1185">Reference proteome</keyword>
<feature type="domain" description="GH16" evidence="2">
    <location>
        <begin position="21"/>
        <end position="276"/>
    </location>
</feature>
<dbReference type="AlphaFoldDB" id="A0AAD9ILL7"/>
<dbReference type="Gene3D" id="2.60.120.200">
    <property type="match status" value="1"/>
</dbReference>
<evidence type="ECO:0000256" key="1">
    <source>
        <dbReference type="ARBA" id="ARBA00006865"/>
    </source>
</evidence>
<dbReference type="PANTHER" id="PTHR10963">
    <property type="entry name" value="GLYCOSYL HYDROLASE-RELATED"/>
    <property type="match status" value="1"/>
</dbReference>
<proteinExistence type="inferred from homology"/>
<dbReference type="GO" id="GO:0005975">
    <property type="term" value="P:carbohydrate metabolic process"/>
    <property type="evidence" value="ECO:0007669"/>
    <property type="project" value="InterPro"/>
</dbReference>
<dbReference type="InterPro" id="IPR050546">
    <property type="entry name" value="Glycosyl_Hydrlase_16"/>
</dbReference>
<evidence type="ECO:0000259" key="2">
    <source>
        <dbReference type="PROSITE" id="PS51762"/>
    </source>
</evidence>
<reference evidence="3" key="1">
    <citation type="submission" date="2021-01" db="EMBL/GenBank/DDBJ databases">
        <authorList>
            <person name="Eckstrom K.M.E."/>
        </authorList>
    </citation>
    <scope>NUCLEOTIDE SEQUENCE</scope>
    <source>
        <strain evidence="3">UVCC 0001</strain>
    </source>
</reference>
<accession>A0AAD9ILL7</accession>
<dbReference type="EMBL" id="JASFZW010000003">
    <property type="protein sequence ID" value="KAK2079465.1"/>
    <property type="molecule type" value="Genomic_DNA"/>
</dbReference>
<sequence>MSDGTRALPGTDGPVHVTVHKTWEAPEKASQFGAGFKLKMALWGWGNGEVEYYLSDNVAVTGGQLQITAAKQSVGGFSYTSGRINSQGKVFFYPGIADSSGNTYSTVRLEASVQAPSPGQGLWPALWCYPNEDTYGVWPGSGEIDIFEMINLMTRANQGLHYGGTGNKIRNVFVTTSPSGSNYATSFHTYAIDWTATSIAFSVDGTVIKTLYSNSVDATGGWFTTAAGAPTNAPFNMPFFIIINLAVGGNWAGPPDDTTPLPATLAVDYVRIFGTN</sequence>
<comment type="caution">
    <text evidence="3">The sequence shown here is derived from an EMBL/GenBank/DDBJ whole genome shotgun (WGS) entry which is preliminary data.</text>
</comment>
<dbReference type="CDD" id="cd08023">
    <property type="entry name" value="GH16_laminarinase_like"/>
    <property type="match status" value="1"/>
</dbReference>
<evidence type="ECO:0000313" key="4">
    <source>
        <dbReference type="Proteomes" id="UP001255856"/>
    </source>
</evidence>
<dbReference type="PANTHER" id="PTHR10963:SF55">
    <property type="entry name" value="GLYCOSIDE HYDROLASE FAMILY 16 PROTEIN"/>
    <property type="match status" value="1"/>
</dbReference>
<dbReference type="GO" id="GO:0004553">
    <property type="term" value="F:hydrolase activity, hydrolyzing O-glycosyl compounds"/>
    <property type="evidence" value="ECO:0007669"/>
    <property type="project" value="InterPro"/>
</dbReference>
<dbReference type="InterPro" id="IPR000757">
    <property type="entry name" value="Beta-glucanase-like"/>
</dbReference>
<evidence type="ECO:0000313" key="3">
    <source>
        <dbReference type="EMBL" id="KAK2079465.1"/>
    </source>
</evidence>
<dbReference type="SUPFAM" id="SSF49899">
    <property type="entry name" value="Concanavalin A-like lectins/glucanases"/>
    <property type="match status" value="1"/>
</dbReference>
<name>A0AAD9ILL7_PROWI</name>
<dbReference type="InterPro" id="IPR013320">
    <property type="entry name" value="ConA-like_dom_sf"/>
</dbReference>
<dbReference type="Pfam" id="PF00722">
    <property type="entry name" value="Glyco_hydro_16"/>
    <property type="match status" value="1"/>
</dbReference>